<gene>
    <name evidence="1" type="ORF">MARPO_0011s0208</name>
</gene>
<proteinExistence type="predicted"/>
<evidence type="ECO:0000313" key="1">
    <source>
        <dbReference type="EMBL" id="PTQ46557.1"/>
    </source>
</evidence>
<protein>
    <submittedName>
        <fullName evidence="1">Uncharacterized protein</fullName>
    </submittedName>
</protein>
<accession>A0A2R6XK95</accession>
<evidence type="ECO:0000313" key="2">
    <source>
        <dbReference type="Proteomes" id="UP000244005"/>
    </source>
</evidence>
<sequence>MFPWFGVSFGGGLSHRLVYITLPFLFDLYNRTILGGSSCDRPRLRIHGAEKLDRIDQRFLERASLPPGRGSSATAACREVMFSMASVGERVREVQDKDQRLFTGLRWHHQSRSRGSITAGSWDRSQRSGLCS</sequence>
<reference evidence="2" key="1">
    <citation type="journal article" date="2017" name="Cell">
        <title>Insights into land plant evolution garnered from the Marchantia polymorpha genome.</title>
        <authorList>
            <person name="Bowman J.L."/>
            <person name="Kohchi T."/>
            <person name="Yamato K.T."/>
            <person name="Jenkins J."/>
            <person name="Shu S."/>
            <person name="Ishizaki K."/>
            <person name="Yamaoka S."/>
            <person name="Nishihama R."/>
            <person name="Nakamura Y."/>
            <person name="Berger F."/>
            <person name="Adam C."/>
            <person name="Aki S.S."/>
            <person name="Althoff F."/>
            <person name="Araki T."/>
            <person name="Arteaga-Vazquez M.A."/>
            <person name="Balasubrmanian S."/>
            <person name="Barry K."/>
            <person name="Bauer D."/>
            <person name="Boehm C.R."/>
            <person name="Briginshaw L."/>
            <person name="Caballero-Perez J."/>
            <person name="Catarino B."/>
            <person name="Chen F."/>
            <person name="Chiyoda S."/>
            <person name="Chovatia M."/>
            <person name="Davies K.M."/>
            <person name="Delmans M."/>
            <person name="Demura T."/>
            <person name="Dierschke T."/>
            <person name="Dolan L."/>
            <person name="Dorantes-Acosta A.E."/>
            <person name="Eklund D.M."/>
            <person name="Florent S.N."/>
            <person name="Flores-Sandoval E."/>
            <person name="Fujiyama A."/>
            <person name="Fukuzawa H."/>
            <person name="Galik B."/>
            <person name="Grimanelli D."/>
            <person name="Grimwood J."/>
            <person name="Grossniklaus U."/>
            <person name="Hamada T."/>
            <person name="Haseloff J."/>
            <person name="Hetherington A.J."/>
            <person name="Higo A."/>
            <person name="Hirakawa Y."/>
            <person name="Hundley H.N."/>
            <person name="Ikeda Y."/>
            <person name="Inoue K."/>
            <person name="Inoue S.I."/>
            <person name="Ishida S."/>
            <person name="Jia Q."/>
            <person name="Kakita M."/>
            <person name="Kanazawa T."/>
            <person name="Kawai Y."/>
            <person name="Kawashima T."/>
            <person name="Kennedy M."/>
            <person name="Kinose K."/>
            <person name="Kinoshita T."/>
            <person name="Kohara Y."/>
            <person name="Koide E."/>
            <person name="Komatsu K."/>
            <person name="Kopischke S."/>
            <person name="Kubo M."/>
            <person name="Kyozuka J."/>
            <person name="Lagercrantz U."/>
            <person name="Lin S.S."/>
            <person name="Lindquist E."/>
            <person name="Lipzen A.M."/>
            <person name="Lu C.W."/>
            <person name="De Luna E."/>
            <person name="Martienssen R.A."/>
            <person name="Minamino N."/>
            <person name="Mizutani M."/>
            <person name="Mizutani M."/>
            <person name="Mochizuki N."/>
            <person name="Monte I."/>
            <person name="Mosher R."/>
            <person name="Nagasaki H."/>
            <person name="Nakagami H."/>
            <person name="Naramoto S."/>
            <person name="Nishitani K."/>
            <person name="Ohtani M."/>
            <person name="Okamoto T."/>
            <person name="Okumura M."/>
            <person name="Phillips J."/>
            <person name="Pollak B."/>
            <person name="Reinders A."/>
            <person name="Rovekamp M."/>
            <person name="Sano R."/>
            <person name="Sawa S."/>
            <person name="Schmid M.W."/>
            <person name="Shirakawa M."/>
            <person name="Solano R."/>
            <person name="Spunde A."/>
            <person name="Suetsugu N."/>
            <person name="Sugano S."/>
            <person name="Sugiyama A."/>
            <person name="Sun R."/>
            <person name="Suzuki Y."/>
            <person name="Takenaka M."/>
            <person name="Takezawa D."/>
            <person name="Tomogane H."/>
            <person name="Tsuzuki M."/>
            <person name="Ueda T."/>
            <person name="Umeda M."/>
            <person name="Ward J.M."/>
            <person name="Watanabe Y."/>
            <person name="Yazaki K."/>
            <person name="Yokoyama R."/>
            <person name="Yoshitake Y."/>
            <person name="Yotsui I."/>
            <person name="Zachgo S."/>
            <person name="Schmutz J."/>
        </authorList>
    </citation>
    <scope>NUCLEOTIDE SEQUENCE [LARGE SCALE GENOMIC DNA]</scope>
    <source>
        <strain evidence="2">Tak-1</strain>
    </source>
</reference>
<name>A0A2R6XK95_MARPO</name>
<keyword evidence="2" id="KW-1185">Reference proteome</keyword>
<dbReference type="EMBL" id="KZ772683">
    <property type="protein sequence ID" value="PTQ46557.1"/>
    <property type="molecule type" value="Genomic_DNA"/>
</dbReference>
<dbReference type="AlphaFoldDB" id="A0A2R6XK95"/>
<dbReference type="Proteomes" id="UP000244005">
    <property type="component" value="Unassembled WGS sequence"/>
</dbReference>
<dbReference type="Gramene" id="Mp4g12260.1">
    <property type="protein sequence ID" value="Mp4g12260.1.cds1"/>
    <property type="gene ID" value="Mp4g12260"/>
</dbReference>
<organism evidence="1 2">
    <name type="scientific">Marchantia polymorpha</name>
    <name type="common">Common liverwort</name>
    <name type="synonym">Marchantia aquatica</name>
    <dbReference type="NCBI Taxonomy" id="3197"/>
    <lineage>
        <taxon>Eukaryota</taxon>
        <taxon>Viridiplantae</taxon>
        <taxon>Streptophyta</taxon>
        <taxon>Embryophyta</taxon>
        <taxon>Marchantiophyta</taxon>
        <taxon>Marchantiopsida</taxon>
        <taxon>Marchantiidae</taxon>
        <taxon>Marchantiales</taxon>
        <taxon>Marchantiaceae</taxon>
        <taxon>Marchantia</taxon>
    </lineage>
</organism>